<dbReference type="Proteomes" id="UP001057452">
    <property type="component" value="Chromosome 15"/>
</dbReference>
<gene>
    <name evidence="1" type="ORF">KUCAC02_025294</name>
</gene>
<evidence type="ECO:0000313" key="2">
    <source>
        <dbReference type="Proteomes" id="UP001057452"/>
    </source>
</evidence>
<comment type="caution">
    <text evidence="1">The sequence shown here is derived from an EMBL/GenBank/DDBJ whole genome shotgun (WGS) entry which is preliminary data.</text>
</comment>
<keyword evidence="2" id="KW-1185">Reference proteome</keyword>
<organism evidence="1 2">
    <name type="scientific">Chaenocephalus aceratus</name>
    <name type="common">Blackfin icefish</name>
    <name type="synonym">Chaenichthys aceratus</name>
    <dbReference type="NCBI Taxonomy" id="36190"/>
    <lineage>
        <taxon>Eukaryota</taxon>
        <taxon>Metazoa</taxon>
        <taxon>Chordata</taxon>
        <taxon>Craniata</taxon>
        <taxon>Vertebrata</taxon>
        <taxon>Euteleostomi</taxon>
        <taxon>Actinopterygii</taxon>
        <taxon>Neopterygii</taxon>
        <taxon>Teleostei</taxon>
        <taxon>Neoteleostei</taxon>
        <taxon>Acanthomorphata</taxon>
        <taxon>Eupercaria</taxon>
        <taxon>Perciformes</taxon>
        <taxon>Notothenioidei</taxon>
        <taxon>Channichthyidae</taxon>
        <taxon>Chaenocephalus</taxon>
    </lineage>
</organism>
<proteinExistence type="predicted"/>
<evidence type="ECO:0000313" key="1">
    <source>
        <dbReference type="EMBL" id="KAI4803631.1"/>
    </source>
</evidence>
<accession>A0ACB9VTC0</accession>
<dbReference type="EMBL" id="CM043799">
    <property type="protein sequence ID" value="KAI4803631.1"/>
    <property type="molecule type" value="Genomic_DNA"/>
</dbReference>
<protein>
    <submittedName>
        <fullName evidence="1">Uncharacterized protein</fullName>
    </submittedName>
</protein>
<sequence>MASGDISRVGQEERALDAKGRGDIYALRVASSLPVCVRSQNEPLPQAKGHFLWVNSSAFGGPWVLSPWLWGGQGPCSLDMPCSSTPSKWAIHHVAHRAGQNRPSHSSPQTRCHASLGTIAGTLITRVTD</sequence>
<reference evidence="1" key="1">
    <citation type="submission" date="2022-05" db="EMBL/GenBank/DDBJ databases">
        <title>Chromosome-level genome of Chaenocephalus aceratus.</title>
        <authorList>
            <person name="Park H."/>
        </authorList>
    </citation>
    <scope>NUCLEOTIDE SEQUENCE</scope>
    <source>
        <strain evidence="1">KU_202001</strain>
    </source>
</reference>
<name>A0ACB9VTC0_CHAAC</name>